<evidence type="ECO:0000313" key="3">
    <source>
        <dbReference type="Proteomes" id="UP000177870"/>
    </source>
</evidence>
<name>A0A1D8TSD0_9CYAN</name>
<organism evidence="2 3">
    <name type="scientific">Moorena producens PAL-8-15-08-1</name>
    <dbReference type="NCBI Taxonomy" id="1458985"/>
    <lineage>
        <taxon>Bacteria</taxon>
        <taxon>Bacillati</taxon>
        <taxon>Cyanobacteriota</taxon>
        <taxon>Cyanophyceae</taxon>
        <taxon>Coleofasciculales</taxon>
        <taxon>Coleofasciculaceae</taxon>
        <taxon>Moorena</taxon>
    </lineage>
</organism>
<dbReference type="RefSeq" id="WP_070393004.1">
    <property type="nucleotide sequence ID" value="NZ_CP017599.1"/>
</dbReference>
<evidence type="ECO:0008006" key="4">
    <source>
        <dbReference type="Google" id="ProtNLM"/>
    </source>
</evidence>
<dbReference type="Proteomes" id="UP000177870">
    <property type="component" value="Chromosome"/>
</dbReference>
<accession>A0A1D8TSD0</accession>
<dbReference type="AlphaFoldDB" id="A0A1D8TSD0"/>
<feature type="compositionally biased region" description="Polar residues" evidence="1">
    <location>
        <begin position="1"/>
        <end position="15"/>
    </location>
</feature>
<proteinExistence type="predicted"/>
<evidence type="ECO:0000256" key="1">
    <source>
        <dbReference type="SAM" id="MobiDB-lite"/>
    </source>
</evidence>
<dbReference type="EMBL" id="CP017599">
    <property type="protein sequence ID" value="AOX00550.1"/>
    <property type="molecule type" value="Genomic_DNA"/>
</dbReference>
<gene>
    <name evidence="2" type="ORF">BJP34_14835</name>
</gene>
<protein>
    <recommendedName>
        <fullName evidence="4">Peptide ABC transporter substrate-binding protein</fullName>
    </recommendedName>
</protein>
<reference evidence="3" key="1">
    <citation type="submission" date="2016-10" db="EMBL/GenBank/DDBJ databases">
        <title>Comparative genomics uncovers the prolific and rare metabolic potential of the cyanobacterial genus Moorea.</title>
        <authorList>
            <person name="Leao T."/>
            <person name="Castelao G."/>
            <person name="Korobeynikov A."/>
            <person name="Monroe E.A."/>
            <person name="Podell S."/>
            <person name="Glukhov E."/>
            <person name="Allen E."/>
            <person name="Gerwick W.H."/>
            <person name="Gerwick L."/>
        </authorList>
    </citation>
    <scope>NUCLEOTIDE SEQUENCE [LARGE SCALE GENOMIC DNA]</scope>
    <source>
        <strain evidence="3">PAL-8-15-08-1</strain>
    </source>
</reference>
<feature type="region of interest" description="Disordered" evidence="1">
    <location>
        <begin position="1"/>
        <end position="25"/>
    </location>
</feature>
<dbReference type="KEGG" id="mpro:BJP34_14835"/>
<sequence>MSQKFPPNSDENFTPENEGRKRNKAKLVLIGSPEKVRKTINAIYSLKYAQPDEWSTPEPTEKPGEVITFLIRYFYVD</sequence>
<evidence type="ECO:0000313" key="2">
    <source>
        <dbReference type="EMBL" id="AOX00550.1"/>
    </source>
</evidence>